<dbReference type="Gene3D" id="3.40.50.300">
    <property type="entry name" value="P-loop containing nucleotide triphosphate hydrolases"/>
    <property type="match status" value="1"/>
</dbReference>
<dbReference type="InterPro" id="IPR027417">
    <property type="entry name" value="P-loop_NTPase"/>
</dbReference>
<dbReference type="AlphaFoldDB" id="B0XJ45"/>
<dbReference type="Pfam" id="PF17855">
    <property type="entry name" value="MCM_lid"/>
    <property type="match status" value="1"/>
</dbReference>
<organism>
    <name type="scientific">Culex quinquefasciatus</name>
    <name type="common">Southern house mosquito</name>
    <name type="synonym">Culex pungens</name>
    <dbReference type="NCBI Taxonomy" id="7176"/>
    <lineage>
        <taxon>Eukaryota</taxon>
        <taxon>Metazoa</taxon>
        <taxon>Ecdysozoa</taxon>
        <taxon>Arthropoda</taxon>
        <taxon>Hexapoda</taxon>
        <taxon>Insecta</taxon>
        <taxon>Pterygota</taxon>
        <taxon>Neoptera</taxon>
        <taxon>Endopterygota</taxon>
        <taxon>Diptera</taxon>
        <taxon>Nematocera</taxon>
        <taxon>Culicoidea</taxon>
        <taxon>Culicidae</taxon>
        <taxon>Culicinae</taxon>
        <taxon>Culicini</taxon>
        <taxon>Culex</taxon>
        <taxon>Culex</taxon>
    </lineage>
</organism>
<evidence type="ECO:0000259" key="1">
    <source>
        <dbReference type="Pfam" id="PF17855"/>
    </source>
</evidence>
<evidence type="ECO:0000313" key="3">
    <source>
        <dbReference type="EnsemblMetazoa" id="CPIJ019250-PA"/>
    </source>
</evidence>
<keyword evidence="4" id="KW-1185">Reference proteome</keyword>
<dbReference type="InterPro" id="IPR041562">
    <property type="entry name" value="MCM_lid"/>
</dbReference>
<dbReference type="Proteomes" id="UP000002320">
    <property type="component" value="Unassembled WGS sequence"/>
</dbReference>
<accession>B0XJ45</accession>
<dbReference type="eggNOG" id="KOG0482">
    <property type="taxonomic scope" value="Eukaryota"/>
</dbReference>
<dbReference type="VEuPathDB" id="VectorBase:CQUJHB017962"/>
<dbReference type="EMBL" id="DS233432">
    <property type="protein sequence ID" value="EDS29990.1"/>
    <property type="molecule type" value="Genomic_DNA"/>
</dbReference>
<dbReference type="STRING" id="7176.B0XJ45"/>
<reference evidence="3" key="2">
    <citation type="submission" date="2020-05" db="UniProtKB">
        <authorList>
            <consortium name="EnsemblMetazoa"/>
        </authorList>
    </citation>
    <scope>IDENTIFICATION</scope>
    <source>
        <strain evidence="3">JHB</strain>
    </source>
</reference>
<sequence length="256" mass="28706">MLMLMLMLMLKTKGNQLTARTARPGRKKLCFLPLKLVASQRAPSNLEVDLAKFAGGSERAGQVFLSLLKCTGRVEGVFDPGVRVESVGKLTLSLIKTLDMSLIRRYITMCKRKLPVISPELSECIVNAYVKLPPEARRNHDLTRNLLGILRLLITLSLPRLADEVYKDDVQKALRLLEIALVRELAGANKTAKILDAMERCPIIVLFVFYLFHPGGSPPHQNQRTHLSGHRSDVPKHDYVSKKIFVGPVHHKTTQD</sequence>
<evidence type="ECO:0000313" key="4">
    <source>
        <dbReference type="Proteomes" id="UP000002320"/>
    </source>
</evidence>
<dbReference type="InParanoid" id="B0XJ45"/>
<gene>
    <name evidence="3" type="primary">6053613</name>
    <name evidence="2" type="ORF">CpipJ_CPIJ019250</name>
</gene>
<reference evidence="2" key="1">
    <citation type="submission" date="2007-03" db="EMBL/GenBank/DDBJ databases">
        <title>Annotation of Culex pipiens quinquefasciatus.</title>
        <authorList>
            <consortium name="The Broad Institute Genome Sequencing Platform"/>
            <person name="Atkinson P.W."/>
            <person name="Hemingway J."/>
            <person name="Christensen B.M."/>
            <person name="Higgs S."/>
            <person name="Kodira C."/>
            <person name="Hannick L."/>
            <person name="Megy K."/>
            <person name="O'Leary S."/>
            <person name="Pearson M."/>
            <person name="Haas B.J."/>
            <person name="Mauceli E."/>
            <person name="Wortman J.R."/>
            <person name="Lee N.H."/>
            <person name="Guigo R."/>
            <person name="Stanke M."/>
            <person name="Alvarado L."/>
            <person name="Amedeo P."/>
            <person name="Antoine C.H."/>
            <person name="Arensburger P."/>
            <person name="Bidwell S.L."/>
            <person name="Crawford M."/>
            <person name="Camaro F."/>
            <person name="Devon K."/>
            <person name="Engels R."/>
            <person name="Hammond M."/>
            <person name="Howarth C."/>
            <person name="Koehrsen M."/>
            <person name="Lawson D."/>
            <person name="Montgomery P."/>
            <person name="Nene V."/>
            <person name="Nusbaum C."/>
            <person name="Puiu D."/>
            <person name="Romero-Severson J."/>
            <person name="Severson D.W."/>
            <person name="Shumway M."/>
            <person name="Sisk P."/>
            <person name="Stolte C."/>
            <person name="Zeng Q."/>
            <person name="Eisenstadt E."/>
            <person name="Fraser-Liggett C."/>
            <person name="Strausberg R."/>
            <person name="Galagan J."/>
            <person name="Birren B."/>
            <person name="Collins F.H."/>
        </authorList>
    </citation>
    <scope>NUCLEOTIDE SEQUENCE [LARGE SCALE GENOMIC DNA]</scope>
    <source>
        <strain evidence="2">JHB</strain>
    </source>
</reference>
<dbReference type="KEGG" id="cqu:CpipJ_CPIJ019250"/>
<evidence type="ECO:0000313" key="2">
    <source>
        <dbReference type="EMBL" id="EDS29990.1"/>
    </source>
</evidence>
<dbReference type="VEuPathDB" id="VectorBase:CPIJ019250"/>
<proteinExistence type="predicted"/>
<dbReference type="EnsemblMetazoa" id="CPIJ019250-RA">
    <property type="protein sequence ID" value="CPIJ019250-PA"/>
    <property type="gene ID" value="CPIJ019250"/>
</dbReference>
<name>B0XJ45_CULQU</name>
<feature type="domain" description="MCM AAA-lid" evidence="1">
    <location>
        <begin position="102"/>
        <end position="178"/>
    </location>
</feature>
<dbReference type="OrthoDB" id="3207464at2759"/>
<dbReference type="HOGENOM" id="CLU_1086850_0_0_1"/>
<protein>
    <submittedName>
        <fullName evidence="3">DNA replication licensing factor MCM7</fullName>
    </submittedName>
</protein>